<comment type="caution">
    <text evidence="2">The sequence shown here is derived from an EMBL/GenBank/DDBJ whole genome shotgun (WGS) entry which is preliminary data.</text>
</comment>
<dbReference type="SUPFAM" id="SSF55729">
    <property type="entry name" value="Acyl-CoA N-acyltransferases (Nat)"/>
    <property type="match status" value="1"/>
</dbReference>
<dbReference type="InterPro" id="IPR013653">
    <property type="entry name" value="GCN5-like_dom"/>
</dbReference>
<sequence>MTSHASPRTDAAIADLVRRWARGWQACRGWETPQETGGGLCFALGLPGRHSEVFALRADDDPDSLPVLAREVAARTEPTWLTVPTSRPEDVERTLRAAGLRVRDTREAFMIRDLADHPAPGAAAPYRCVTTGDGRVLTAEVRHESGQVAASGLAALVGEDAIADKIETHPDHRRRGLGSVVMGALAAGAAARGARTGILLASADGQRLYTALGWTTRSAVVMATGPERPAA</sequence>
<dbReference type="InterPro" id="IPR016181">
    <property type="entry name" value="Acyl_CoA_acyltransferase"/>
</dbReference>
<dbReference type="GO" id="GO:0016747">
    <property type="term" value="F:acyltransferase activity, transferring groups other than amino-acyl groups"/>
    <property type="evidence" value="ECO:0007669"/>
    <property type="project" value="InterPro"/>
</dbReference>
<organism evidence="2 3">
    <name type="scientific">Saccharothrix tamanrassetensis</name>
    <dbReference type="NCBI Taxonomy" id="1051531"/>
    <lineage>
        <taxon>Bacteria</taxon>
        <taxon>Bacillati</taxon>
        <taxon>Actinomycetota</taxon>
        <taxon>Actinomycetes</taxon>
        <taxon>Pseudonocardiales</taxon>
        <taxon>Pseudonocardiaceae</taxon>
        <taxon>Saccharothrix</taxon>
    </lineage>
</organism>
<keyword evidence="2" id="KW-0808">Transferase</keyword>
<protein>
    <submittedName>
        <fullName evidence="2">GNAT superfamily N-acetyltransferase</fullName>
    </submittedName>
</protein>
<dbReference type="EMBL" id="JACHJN010000001">
    <property type="protein sequence ID" value="MBB5953655.1"/>
    <property type="molecule type" value="Genomic_DNA"/>
</dbReference>
<dbReference type="RefSeq" id="WP_184687359.1">
    <property type="nucleotide sequence ID" value="NZ_JACHJN010000001.1"/>
</dbReference>
<accession>A0A841CCC1</accession>
<proteinExistence type="predicted"/>
<dbReference type="Gene3D" id="3.40.630.30">
    <property type="match status" value="1"/>
</dbReference>
<name>A0A841CCC1_9PSEU</name>
<dbReference type="AlphaFoldDB" id="A0A841CCC1"/>
<dbReference type="InterPro" id="IPR000182">
    <property type="entry name" value="GNAT_dom"/>
</dbReference>
<feature type="domain" description="N-acetyltransferase" evidence="1">
    <location>
        <begin position="98"/>
        <end position="231"/>
    </location>
</feature>
<evidence type="ECO:0000313" key="3">
    <source>
        <dbReference type="Proteomes" id="UP000547510"/>
    </source>
</evidence>
<evidence type="ECO:0000259" key="1">
    <source>
        <dbReference type="PROSITE" id="PS51186"/>
    </source>
</evidence>
<dbReference type="Proteomes" id="UP000547510">
    <property type="component" value="Unassembled WGS sequence"/>
</dbReference>
<dbReference type="Pfam" id="PF08445">
    <property type="entry name" value="FR47"/>
    <property type="match status" value="1"/>
</dbReference>
<keyword evidence="3" id="KW-1185">Reference proteome</keyword>
<gene>
    <name evidence="2" type="ORF">FHS29_000225</name>
</gene>
<evidence type="ECO:0000313" key="2">
    <source>
        <dbReference type="EMBL" id="MBB5953655.1"/>
    </source>
</evidence>
<dbReference type="PROSITE" id="PS51186">
    <property type="entry name" value="GNAT"/>
    <property type="match status" value="1"/>
</dbReference>
<reference evidence="2 3" key="1">
    <citation type="submission" date="2020-08" db="EMBL/GenBank/DDBJ databases">
        <title>Genomic Encyclopedia of Type Strains, Phase III (KMG-III): the genomes of soil and plant-associated and newly described type strains.</title>
        <authorList>
            <person name="Whitman W."/>
        </authorList>
    </citation>
    <scope>NUCLEOTIDE SEQUENCE [LARGE SCALE GENOMIC DNA]</scope>
    <source>
        <strain evidence="2 3">CECT 8640</strain>
    </source>
</reference>